<dbReference type="Proteomes" id="UP001232536">
    <property type="component" value="Unassembled WGS sequence"/>
</dbReference>
<dbReference type="Pfam" id="PF18029">
    <property type="entry name" value="Glyoxalase_6"/>
    <property type="match status" value="1"/>
</dbReference>
<accession>A0ABT9D7V7</accession>
<gene>
    <name evidence="2" type="ORF">Q6348_07055</name>
</gene>
<dbReference type="InterPro" id="IPR041581">
    <property type="entry name" value="Glyoxalase_6"/>
</dbReference>
<feature type="domain" description="VOC" evidence="1">
    <location>
        <begin position="5"/>
        <end position="126"/>
    </location>
</feature>
<dbReference type="SUPFAM" id="SSF54593">
    <property type="entry name" value="Glyoxalase/Bleomycin resistance protein/Dihydroxybiphenyl dioxygenase"/>
    <property type="match status" value="1"/>
</dbReference>
<dbReference type="EMBL" id="JAUQYP010000001">
    <property type="protein sequence ID" value="MDO8106954.1"/>
    <property type="molecule type" value="Genomic_DNA"/>
</dbReference>
<dbReference type="PANTHER" id="PTHR35908:SF1">
    <property type="entry name" value="CONSERVED PROTEIN"/>
    <property type="match status" value="1"/>
</dbReference>
<dbReference type="InterPro" id="IPR029068">
    <property type="entry name" value="Glyas_Bleomycin-R_OHBP_Dase"/>
</dbReference>
<protein>
    <submittedName>
        <fullName evidence="2">VOC family protein</fullName>
    </submittedName>
</protein>
<name>A0ABT9D7V7_9CELL</name>
<organism evidence="2 3">
    <name type="scientific">Actinotalea lenta</name>
    <dbReference type="NCBI Taxonomy" id="3064654"/>
    <lineage>
        <taxon>Bacteria</taxon>
        <taxon>Bacillati</taxon>
        <taxon>Actinomycetota</taxon>
        <taxon>Actinomycetes</taxon>
        <taxon>Micrococcales</taxon>
        <taxon>Cellulomonadaceae</taxon>
        <taxon>Actinotalea</taxon>
    </lineage>
</organism>
<dbReference type="CDD" id="cd06587">
    <property type="entry name" value="VOC"/>
    <property type="match status" value="1"/>
</dbReference>
<evidence type="ECO:0000313" key="2">
    <source>
        <dbReference type="EMBL" id="MDO8106954.1"/>
    </source>
</evidence>
<dbReference type="Gene3D" id="3.10.180.10">
    <property type="entry name" value="2,3-Dihydroxybiphenyl 1,2-Dioxygenase, domain 1"/>
    <property type="match status" value="1"/>
</dbReference>
<comment type="caution">
    <text evidence="2">The sequence shown here is derived from an EMBL/GenBank/DDBJ whole genome shotgun (WGS) entry which is preliminary data.</text>
</comment>
<proteinExistence type="predicted"/>
<dbReference type="PANTHER" id="PTHR35908">
    <property type="entry name" value="HYPOTHETICAL FUSION PROTEIN"/>
    <property type="match status" value="1"/>
</dbReference>
<keyword evidence="3" id="KW-1185">Reference proteome</keyword>
<evidence type="ECO:0000259" key="1">
    <source>
        <dbReference type="PROSITE" id="PS51819"/>
    </source>
</evidence>
<dbReference type="RefSeq" id="WP_304600592.1">
    <property type="nucleotide sequence ID" value="NZ_JAUQYO010000001.1"/>
</dbReference>
<sequence>MPRLGLSATVLDARDPIALAGFYQALLGWETAAQDPTWCTLRAPGGGAGLSFQLEPVHEAPTWPAREGAGQMQMHLDIGVDDLDAAAELAISLGAREASWQPQPEVRVMLDPEGHPFCLFPFEPAS</sequence>
<dbReference type="PROSITE" id="PS51819">
    <property type="entry name" value="VOC"/>
    <property type="match status" value="1"/>
</dbReference>
<evidence type="ECO:0000313" key="3">
    <source>
        <dbReference type="Proteomes" id="UP001232536"/>
    </source>
</evidence>
<dbReference type="InterPro" id="IPR037523">
    <property type="entry name" value="VOC_core"/>
</dbReference>
<reference evidence="2 3" key="1">
    <citation type="submission" date="2023-07" db="EMBL/GenBank/DDBJ databases">
        <title>Description of novel actinomycetes strains, isolated from tidal flat sediment.</title>
        <authorList>
            <person name="Lu C."/>
        </authorList>
    </citation>
    <scope>NUCLEOTIDE SEQUENCE [LARGE SCALE GENOMIC DNA]</scope>
    <source>
        <strain evidence="2 3">SYSU T00b441</strain>
    </source>
</reference>